<name>A0A1G9F2C1_9PROT</name>
<organism evidence="3 4">
    <name type="scientific">Methylophilus rhizosphaerae</name>
    <dbReference type="NCBI Taxonomy" id="492660"/>
    <lineage>
        <taxon>Bacteria</taxon>
        <taxon>Pseudomonadati</taxon>
        <taxon>Pseudomonadota</taxon>
        <taxon>Betaproteobacteria</taxon>
        <taxon>Nitrosomonadales</taxon>
        <taxon>Methylophilaceae</taxon>
        <taxon>Methylophilus</taxon>
    </lineage>
</organism>
<evidence type="ECO:0000256" key="1">
    <source>
        <dbReference type="SAM" id="MobiDB-lite"/>
    </source>
</evidence>
<sequence length="133" mass="14245">MRILMKALLIGWLAQANVFAGMVDPTKPPAAVMEYLPNAQAQAEKPWELSAIQQNGQGGFAVVNGQMVQVGESYSGFRLASIKNQQAVFVSKAGEKKVVGLGLSSYLVEPKPPVKTTTKTKMKTARPAGKAKK</sequence>
<protein>
    <recommendedName>
        <fullName evidence="5">MSHA biogenesis protein MshK</fullName>
    </recommendedName>
</protein>
<feature type="region of interest" description="Disordered" evidence="1">
    <location>
        <begin position="112"/>
        <end position="133"/>
    </location>
</feature>
<feature type="signal peptide" evidence="2">
    <location>
        <begin position="1"/>
        <end position="20"/>
    </location>
</feature>
<dbReference type="STRING" id="492660.SAMN05192566_2575"/>
<evidence type="ECO:0000313" key="4">
    <source>
        <dbReference type="Proteomes" id="UP000198629"/>
    </source>
</evidence>
<dbReference type="EMBL" id="FNFX01000005">
    <property type="protein sequence ID" value="SDK82373.1"/>
    <property type="molecule type" value="Genomic_DNA"/>
</dbReference>
<evidence type="ECO:0000256" key="2">
    <source>
        <dbReference type="SAM" id="SignalP"/>
    </source>
</evidence>
<evidence type="ECO:0008006" key="5">
    <source>
        <dbReference type="Google" id="ProtNLM"/>
    </source>
</evidence>
<feature type="compositionally biased region" description="Basic residues" evidence="1">
    <location>
        <begin position="118"/>
        <end position="133"/>
    </location>
</feature>
<keyword evidence="4" id="KW-1185">Reference proteome</keyword>
<accession>A0A1G9F2C1</accession>
<dbReference type="RefSeq" id="WP_245652848.1">
    <property type="nucleotide sequence ID" value="NZ_FNFX01000005.1"/>
</dbReference>
<dbReference type="Proteomes" id="UP000198629">
    <property type="component" value="Unassembled WGS sequence"/>
</dbReference>
<gene>
    <name evidence="3" type="ORF">SAMN05192566_2575</name>
</gene>
<reference evidence="4" key="1">
    <citation type="submission" date="2016-10" db="EMBL/GenBank/DDBJ databases">
        <authorList>
            <person name="Varghese N."/>
            <person name="Submissions S."/>
        </authorList>
    </citation>
    <scope>NUCLEOTIDE SEQUENCE [LARGE SCALE GENOMIC DNA]</scope>
    <source>
        <strain evidence="4">CBMB127</strain>
    </source>
</reference>
<feature type="chain" id="PRO_5011735983" description="MSHA biogenesis protein MshK" evidence="2">
    <location>
        <begin position="21"/>
        <end position="133"/>
    </location>
</feature>
<keyword evidence="2" id="KW-0732">Signal</keyword>
<proteinExistence type="predicted"/>
<dbReference type="AlphaFoldDB" id="A0A1G9F2C1"/>
<evidence type="ECO:0000313" key="3">
    <source>
        <dbReference type="EMBL" id="SDK82373.1"/>
    </source>
</evidence>